<dbReference type="Proteomes" id="UP001209229">
    <property type="component" value="Unassembled WGS sequence"/>
</dbReference>
<proteinExistence type="predicted"/>
<reference evidence="1" key="1">
    <citation type="submission" date="2022-10" db="EMBL/GenBank/DDBJ databases">
        <authorList>
            <person name="Yu W.X."/>
        </authorList>
    </citation>
    <scope>NUCLEOTIDE SEQUENCE</scope>
    <source>
        <strain evidence="1">AAT</strain>
    </source>
</reference>
<name>A0AAE3MAG7_9BACT</name>
<keyword evidence="2" id="KW-1185">Reference proteome</keyword>
<dbReference type="EMBL" id="JAPDPJ010000262">
    <property type="protein sequence ID" value="MCW3789819.1"/>
    <property type="molecule type" value="Genomic_DNA"/>
</dbReference>
<sequence>KTVVGLEIRDSNEKKMALGSEVVDSFWVSNYSKTHKTLVVSENPIDNLSYCQLNRNFSCTHIASLGTISDKQCHKIAQLINRGIYKSLKLINDNDFAGYKNDLKIISKFIPQDKLRIVSQEVKSIIIEIENEQIDISNINIFKWILGKIIQNNDLGNKINIEKSASKDWNNEL</sequence>
<organism evidence="1 2">
    <name type="scientific">Plebeiibacterium sediminum</name>
    <dbReference type="NCBI Taxonomy" id="2992112"/>
    <lineage>
        <taxon>Bacteria</taxon>
        <taxon>Pseudomonadati</taxon>
        <taxon>Bacteroidota</taxon>
        <taxon>Bacteroidia</taxon>
        <taxon>Marinilabiliales</taxon>
        <taxon>Marinilabiliaceae</taxon>
        <taxon>Plebeiibacterium</taxon>
    </lineage>
</organism>
<evidence type="ECO:0000313" key="1">
    <source>
        <dbReference type="EMBL" id="MCW3789819.1"/>
    </source>
</evidence>
<dbReference type="Gene3D" id="3.40.1360.10">
    <property type="match status" value="1"/>
</dbReference>
<dbReference type="AlphaFoldDB" id="A0AAE3MAG7"/>
<protein>
    <submittedName>
        <fullName evidence="1">Toprim domain-containing protein</fullName>
    </submittedName>
</protein>
<evidence type="ECO:0000313" key="2">
    <source>
        <dbReference type="Proteomes" id="UP001209229"/>
    </source>
</evidence>
<gene>
    <name evidence="1" type="ORF">OM075_25410</name>
</gene>
<comment type="caution">
    <text evidence="1">The sequence shown here is derived from an EMBL/GenBank/DDBJ whole genome shotgun (WGS) entry which is preliminary data.</text>
</comment>
<accession>A0AAE3MAG7</accession>
<dbReference type="RefSeq" id="WP_301193360.1">
    <property type="nucleotide sequence ID" value="NZ_JAPDPJ010000262.1"/>
</dbReference>
<feature type="non-terminal residue" evidence="1">
    <location>
        <position position="1"/>
    </location>
</feature>